<name>U2QGG6_9ACTN</name>
<dbReference type="InterPro" id="IPR045057">
    <property type="entry name" value="Gcn5-rel_NAT"/>
</dbReference>
<feature type="domain" description="N-acetyltransferase" evidence="1">
    <location>
        <begin position="9"/>
        <end position="95"/>
    </location>
</feature>
<sequence length="96" mass="10232">MGEERIEIVDDAAEHRYEVLVDGVGAGFLEYSVAGDVVTMPHTVVSPAFGGRGLAGRLVRRALDDAAAAGRTVVPSCSFVADWIAHHPGYERLVQP</sequence>
<protein>
    <submittedName>
        <fullName evidence="2">Acetyltransferase, GNAT family</fullName>
    </submittedName>
</protein>
<dbReference type="PANTHER" id="PTHR31435:SF10">
    <property type="entry name" value="BSR4717 PROTEIN"/>
    <property type="match status" value="1"/>
</dbReference>
<dbReference type="OrthoDB" id="5405911at2"/>
<dbReference type="GeneID" id="95358718"/>
<evidence type="ECO:0000313" key="3">
    <source>
        <dbReference type="Proteomes" id="UP000017052"/>
    </source>
</evidence>
<proteinExistence type="predicted"/>
<dbReference type="Gene3D" id="3.40.630.30">
    <property type="match status" value="1"/>
</dbReference>
<comment type="caution">
    <text evidence="2">The sequence shown here is derived from an EMBL/GenBank/DDBJ whole genome shotgun (WGS) entry which is preliminary data.</text>
</comment>
<dbReference type="PANTHER" id="PTHR31435">
    <property type="entry name" value="PROTEIN NATD1"/>
    <property type="match status" value="1"/>
</dbReference>
<organism evidence="2 3">
    <name type="scientific">Propionibacterium acidifaciens F0233</name>
    <dbReference type="NCBI Taxonomy" id="553198"/>
    <lineage>
        <taxon>Bacteria</taxon>
        <taxon>Bacillati</taxon>
        <taxon>Actinomycetota</taxon>
        <taxon>Actinomycetes</taxon>
        <taxon>Propionibacteriales</taxon>
        <taxon>Propionibacteriaceae</taxon>
        <taxon>Propionibacterium</taxon>
    </lineage>
</organism>
<dbReference type="GO" id="GO:0016740">
    <property type="term" value="F:transferase activity"/>
    <property type="evidence" value="ECO:0007669"/>
    <property type="project" value="UniProtKB-KW"/>
</dbReference>
<reference evidence="2" key="1">
    <citation type="submission" date="2013-08" db="EMBL/GenBank/DDBJ databases">
        <authorList>
            <person name="Durkin A.S."/>
            <person name="Haft D.R."/>
            <person name="McCorrison J."/>
            <person name="Torralba M."/>
            <person name="Gillis M."/>
            <person name="Haft D.H."/>
            <person name="Methe B."/>
            <person name="Sutton G."/>
            <person name="Nelson K.E."/>
        </authorList>
    </citation>
    <scope>NUCLEOTIDE SEQUENCE [LARGE SCALE GENOMIC DNA]</scope>
    <source>
        <strain evidence="2">F0233</strain>
    </source>
</reference>
<gene>
    <name evidence="2" type="ORF">HMPREF0682_1851</name>
</gene>
<dbReference type="Pfam" id="PF14542">
    <property type="entry name" value="Acetyltransf_CG"/>
    <property type="match status" value="1"/>
</dbReference>
<dbReference type="InterPro" id="IPR016181">
    <property type="entry name" value="Acyl_CoA_acyltransferase"/>
</dbReference>
<evidence type="ECO:0000259" key="1">
    <source>
        <dbReference type="PROSITE" id="PS51729"/>
    </source>
</evidence>
<dbReference type="Proteomes" id="UP000017052">
    <property type="component" value="Unassembled WGS sequence"/>
</dbReference>
<evidence type="ECO:0000313" key="2">
    <source>
        <dbReference type="EMBL" id="ERK55546.1"/>
    </source>
</evidence>
<dbReference type="AlphaFoldDB" id="U2QGG6"/>
<dbReference type="PROSITE" id="PS51729">
    <property type="entry name" value="GNAT_YJDJ"/>
    <property type="match status" value="1"/>
</dbReference>
<keyword evidence="3" id="KW-1185">Reference proteome</keyword>
<dbReference type="EMBL" id="ACVN02000183">
    <property type="protein sequence ID" value="ERK55546.1"/>
    <property type="molecule type" value="Genomic_DNA"/>
</dbReference>
<dbReference type="InterPro" id="IPR031165">
    <property type="entry name" value="GNAT_YJDJ"/>
</dbReference>
<dbReference type="RefSeq" id="WP_021797583.1">
    <property type="nucleotide sequence ID" value="NZ_ACVN02000183.1"/>
</dbReference>
<dbReference type="SUPFAM" id="SSF55729">
    <property type="entry name" value="Acyl-CoA N-acyltransferases (Nat)"/>
    <property type="match status" value="1"/>
</dbReference>
<accession>U2QGG6</accession>